<dbReference type="EMBL" id="GEDC01008447">
    <property type="protein sequence ID" value="JAS28851.1"/>
    <property type="molecule type" value="Transcribed_RNA"/>
</dbReference>
<sequence length="281" mass="32143">FHLKYSFIFSVMFISHSLVSIFLYISSTTVLSTDTTALGVHYSLHSILRVFSQPEYYGNVLVAELMAKLRHSRVTSLPYVPPMANRMPFVVIDGFYTAGRTAVAKLVSKAIGAMHIISPPKRLSRLRRYFARTGLRKHFYALSKYVTSNIVLSQLYYFPIVLERYWHDHAAYEFAAHLDPPPPEGSNLYELPGDLARPDIFFFLNGALSPLKNNATTVKNHETLPFGKKLVQIYRKMRNPAPIEIGPAMLPQAMANEIINHIDVMVKHYFPRLRKVTYTNF</sequence>
<evidence type="ECO:0000256" key="1">
    <source>
        <dbReference type="SAM" id="Phobius"/>
    </source>
</evidence>
<keyword evidence="1" id="KW-0812">Transmembrane</keyword>
<dbReference type="InterPro" id="IPR027417">
    <property type="entry name" value="P-loop_NTPase"/>
</dbReference>
<evidence type="ECO:0000313" key="2">
    <source>
        <dbReference type="EMBL" id="JAS28851.1"/>
    </source>
</evidence>
<reference evidence="2" key="1">
    <citation type="submission" date="2015-12" db="EMBL/GenBank/DDBJ databases">
        <title>De novo transcriptome assembly of four potential Pierce s Disease insect vectors from Arizona vineyards.</title>
        <authorList>
            <person name="Tassone E.E."/>
        </authorList>
    </citation>
    <scope>NUCLEOTIDE SEQUENCE</scope>
</reference>
<name>A0A1B6DT50_9HEMI</name>
<dbReference type="AlphaFoldDB" id="A0A1B6DT50"/>
<protein>
    <submittedName>
        <fullName evidence="2">Uncharacterized protein</fullName>
    </submittedName>
</protein>
<dbReference type="Gene3D" id="3.40.50.300">
    <property type="entry name" value="P-loop containing nucleotide triphosphate hydrolases"/>
    <property type="match status" value="1"/>
</dbReference>
<organism evidence="2">
    <name type="scientific">Clastoptera arizonana</name>
    <name type="common">Arizona spittle bug</name>
    <dbReference type="NCBI Taxonomy" id="38151"/>
    <lineage>
        <taxon>Eukaryota</taxon>
        <taxon>Metazoa</taxon>
        <taxon>Ecdysozoa</taxon>
        <taxon>Arthropoda</taxon>
        <taxon>Hexapoda</taxon>
        <taxon>Insecta</taxon>
        <taxon>Pterygota</taxon>
        <taxon>Neoptera</taxon>
        <taxon>Paraneoptera</taxon>
        <taxon>Hemiptera</taxon>
        <taxon>Auchenorrhyncha</taxon>
        <taxon>Cercopoidea</taxon>
        <taxon>Clastopteridae</taxon>
        <taxon>Clastoptera</taxon>
    </lineage>
</organism>
<gene>
    <name evidence="2" type="ORF">g.911</name>
</gene>
<feature type="non-terminal residue" evidence="2">
    <location>
        <position position="1"/>
    </location>
</feature>
<keyword evidence="1" id="KW-0472">Membrane</keyword>
<dbReference type="SUPFAM" id="SSF52540">
    <property type="entry name" value="P-loop containing nucleoside triphosphate hydrolases"/>
    <property type="match status" value="1"/>
</dbReference>
<feature type="transmembrane region" description="Helical" evidence="1">
    <location>
        <begin position="7"/>
        <end position="25"/>
    </location>
</feature>
<accession>A0A1B6DT50</accession>
<proteinExistence type="predicted"/>
<keyword evidence="1" id="KW-1133">Transmembrane helix</keyword>